<dbReference type="EMBL" id="JAZHFS010000017">
    <property type="protein sequence ID" value="MEF2113912.1"/>
    <property type="molecule type" value="Genomic_DNA"/>
</dbReference>
<proteinExistence type="predicted"/>
<accession>A0ABU7URC4</accession>
<keyword evidence="2" id="KW-1185">Reference proteome</keyword>
<comment type="caution">
    <text evidence="1">The sequence shown here is derived from an EMBL/GenBank/DDBJ whole genome shotgun (WGS) entry which is preliminary data.</text>
</comment>
<sequence length="113" mass="13391">MRALLHIPIIYLVTSKLSVILRFWSKLLHAKLLNFSRISFKSNINLHCPLDRKQFVDGTIFLMVKKINEKNEYAFVVINHRFYYFSFVKNNGEKKYIMINPSEGDIVELKNPK</sequence>
<organism evidence="1 2">
    <name type="scientific">Clostridium frigoriphilum</name>
    <dbReference type="NCBI Taxonomy" id="443253"/>
    <lineage>
        <taxon>Bacteria</taxon>
        <taxon>Bacillati</taxon>
        <taxon>Bacillota</taxon>
        <taxon>Clostridia</taxon>
        <taxon>Eubacteriales</taxon>
        <taxon>Clostridiaceae</taxon>
        <taxon>Clostridium</taxon>
    </lineage>
</organism>
<reference evidence="1 2" key="1">
    <citation type="submission" date="2023-11" db="EMBL/GenBank/DDBJ databases">
        <title>Draft genome sequence of a psychrophilic Clostridium strain from permafrost water brine.</title>
        <authorList>
            <person name="Shcherbakova V.A."/>
            <person name="Trubitsyn V.E."/>
            <person name="Zakharyuk A.G."/>
        </authorList>
    </citation>
    <scope>NUCLEOTIDE SEQUENCE [LARGE SCALE GENOMIC DNA]</scope>
    <source>
        <strain evidence="1 2">14F</strain>
    </source>
</reference>
<protein>
    <submittedName>
        <fullName evidence="1">Uncharacterized protein</fullName>
    </submittedName>
</protein>
<name>A0ABU7URC4_9CLOT</name>
<dbReference type="Proteomes" id="UP001498469">
    <property type="component" value="Unassembled WGS sequence"/>
</dbReference>
<dbReference type="RefSeq" id="WP_216252503.1">
    <property type="nucleotide sequence ID" value="NZ_JAZHFS010000017.1"/>
</dbReference>
<gene>
    <name evidence="1" type="ORF">SJI18_16520</name>
</gene>
<evidence type="ECO:0000313" key="2">
    <source>
        <dbReference type="Proteomes" id="UP001498469"/>
    </source>
</evidence>
<evidence type="ECO:0000313" key="1">
    <source>
        <dbReference type="EMBL" id="MEF2113912.1"/>
    </source>
</evidence>